<evidence type="ECO:0000313" key="2">
    <source>
        <dbReference type="EMBL" id="PIC38532.1"/>
    </source>
</evidence>
<protein>
    <submittedName>
        <fullName evidence="2">Uncharacterized protein</fullName>
    </submittedName>
</protein>
<evidence type="ECO:0000313" key="3">
    <source>
        <dbReference type="Proteomes" id="UP000230233"/>
    </source>
</evidence>
<gene>
    <name evidence="2" type="primary">Cnig_chr_III.g10518</name>
    <name evidence="2" type="ORF">B9Z55_010518</name>
</gene>
<keyword evidence="3" id="KW-1185">Reference proteome</keyword>
<proteinExistence type="predicted"/>
<accession>A0A2G5UG48</accession>
<feature type="compositionally biased region" description="Low complexity" evidence="1">
    <location>
        <begin position="15"/>
        <end position="24"/>
    </location>
</feature>
<dbReference type="EMBL" id="PDUG01000003">
    <property type="protein sequence ID" value="PIC38532.1"/>
    <property type="molecule type" value="Genomic_DNA"/>
</dbReference>
<feature type="region of interest" description="Disordered" evidence="1">
    <location>
        <begin position="1"/>
        <end position="35"/>
    </location>
</feature>
<dbReference type="Proteomes" id="UP000230233">
    <property type="component" value="Chromosome III"/>
</dbReference>
<feature type="compositionally biased region" description="Basic and acidic residues" evidence="1">
    <location>
        <begin position="25"/>
        <end position="35"/>
    </location>
</feature>
<reference evidence="3" key="1">
    <citation type="submission" date="2017-10" db="EMBL/GenBank/DDBJ databases">
        <title>Rapid genome shrinkage in a self-fertile nematode reveals novel sperm competition proteins.</title>
        <authorList>
            <person name="Yin D."/>
            <person name="Schwarz E.M."/>
            <person name="Thomas C.G."/>
            <person name="Felde R.L."/>
            <person name="Korf I.F."/>
            <person name="Cutter A.D."/>
            <person name="Schartner C.M."/>
            <person name="Ralston E.J."/>
            <person name="Meyer B.J."/>
            <person name="Haag E.S."/>
        </authorList>
    </citation>
    <scope>NUCLEOTIDE SEQUENCE [LARGE SCALE GENOMIC DNA]</scope>
    <source>
        <strain evidence="3">JU1422</strain>
    </source>
</reference>
<dbReference type="AlphaFoldDB" id="A0A2G5UG48"/>
<name>A0A2G5UG48_9PELO</name>
<comment type="caution">
    <text evidence="2">The sequence shown here is derived from an EMBL/GenBank/DDBJ whole genome shotgun (WGS) entry which is preliminary data.</text>
</comment>
<sequence>MSFQGSWEGKGPINSTKTTGLSTSKLDDDHRDRQRMDKEDVGCWKELDAAHCQEASNALLIAISFLLKTDRRH</sequence>
<organism evidence="2 3">
    <name type="scientific">Caenorhabditis nigoni</name>
    <dbReference type="NCBI Taxonomy" id="1611254"/>
    <lineage>
        <taxon>Eukaryota</taxon>
        <taxon>Metazoa</taxon>
        <taxon>Ecdysozoa</taxon>
        <taxon>Nematoda</taxon>
        <taxon>Chromadorea</taxon>
        <taxon>Rhabditida</taxon>
        <taxon>Rhabditina</taxon>
        <taxon>Rhabditomorpha</taxon>
        <taxon>Rhabditoidea</taxon>
        <taxon>Rhabditidae</taxon>
        <taxon>Peloderinae</taxon>
        <taxon>Caenorhabditis</taxon>
    </lineage>
</organism>
<evidence type="ECO:0000256" key="1">
    <source>
        <dbReference type="SAM" id="MobiDB-lite"/>
    </source>
</evidence>